<feature type="transmembrane region" description="Helical" evidence="2">
    <location>
        <begin position="12"/>
        <end position="31"/>
    </location>
</feature>
<dbReference type="EMBL" id="CAXAJV020001289">
    <property type="protein sequence ID" value="CAL7939184.1"/>
    <property type="molecule type" value="Genomic_DNA"/>
</dbReference>
<keyword evidence="2" id="KW-1133">Transmembrane helix</keyword>
<feature type="region of interest" description="Disordered" evidence="1">
    <location>
        <begin position="291"/>
        <end position="316"/>
    </location>
</feature>
<evidence type="ECO:0000256" key="1">
    <source>
        <dbReference type="SAM" id="MobiDB-lite"/>
    </source>
</evidence>
<name>A0ABP1NDV7_XYLVO</name>
<keyword evidence="2" id="KW-0812">Transmembrane</keyword>
<dbReference type="Proteomes" id="UP001642520">
    <property type="component" value="Unassembled WGS sequence"/>
</dbReference>
<sequence>MKKVMKNAVRLIETAFSRLFHFILGPLYVYICVTVQFTRILGEAKFPQHGVTRCHELLTGSSTETSQWKWPCLVGLPSPLLKDKNRRFKRDVRFVRIGHTWIRLFPTALYLFCGFQHDCSTSGTKFLPELCQLQINPGTDGCHQNQVSSQEARTFGRSYRFTVRTLCIGRSYKHPTSRTNPSNKYVTRKDPTLGFQSRKCPKIGSTGNPAEVWVNDHGTTDHASNMIYHDELTIEAQRKLQPAHVYFVFRRRNRIRLPVTWSGGEILLTRQIWTGLHGTSCPRSACQRAPRKEEQFHPDIGQADKTKLPDDLEHRSESSRFLGQRCRRLIYNFRLVLRSEKKK</sequence>
<evidence type="ECO:0000313" key="3">
    <source>
        <dbReference type="EMBL" id="CAL7939184.1"/>
    </source>
</evidence>
<reference evidence="3 4" key="1">
    <citation type="submission" date="2024-08" db="EMBL/GenBank/DDBJ databases">
        <authorList>
            <person name="Will J Nash"/>
            <person name="Angela Man"/>
            <person name="Seanna McTaggart"/>
            <person name="Kendall Baker"/>
            <person name="Tom Barker"/>
            <person name="Leah Catchpole"/>
            <person name="Alex Durrant"/>
            <person name="Karim Gharbi"/>
            <person name="Naomi Irish"/>
            <person name="Gemy Kaithakottil"/>
            <person name="Debby Ku"/>
            <person name="Aaliyah Providence"/>
            <person name="Felix Shaw"/>
            <person name="David Swarbreck"/>
            <person name="Chris Watkins"/>
            <person name="Ann M. McCartney"/>
            <person name="Giulio Formenti"/>
            <person name="Alice Mouton"/>
            <person name="Noel Vella"/>
            <person name="Bjorn M von Reumont"/>
            <person name="Adriana Vella"/>
            <person name="Wilfried Haerty"/>
        </authorList>
    </citation>
    <scope>NUCLEOTIDE SEQUENCE [LARGE SCALE GENOMIC DNA]</scope>
</reference>
<proteinExistence type="predicted"/>
<comment type="caution">
    <text evidence="3">The sequence shown here is derived from an EMBL/GenBank/DDBJ whole genome shotgun (WGS) entry which is preliminary data.</text>
</comment>
<evidence type="ECO:0000313" key="4">
    <source>
        <dbReference type="Proteomes" id="UP001642520"/>
    </source>
</evidence>
<keyword evidence="4" id="KW-1185">Reference proteome</keyword>
<accession>A0ABP1NDV7</accession>
<gene>
    <name evidence="3" type="ORF">XYLVIOL_LOCUS3720</name>
</gene>
<protein>
    <submittedName>
        <fullName evidence="3">Uncharacterized protein</fullName>
    </submittedName>
</protein>
<keyword evidence="2" id="KW-0472">Membrane</keyword>
<evidence type="ECO:0000256" key="2">
    <source>
        <dbReference type="SAM" id="Phobius"/>
    </source>
</evidence>
<organism evidence="3 4">
    <name type="scientific">Xylocopa violacea</name>
    <name type="common">Violet carpenter bee</name>
    <name type="synonym">Apis violacea</name>
    <dbReference type="NCBI Taxonomy" id="135666"/>
    <lineage>
        <taxon>Eukaryota</taxon>
        <taxon>Metazoa</taxon>
        <taxon>Ecdysozoa</taxon>
        <taxon>Arthropoda</taxon>
        <taxon>Hexapoda</taxon>
        <taxon>Insecta</taxon>
        <taxon>Pterygota</taxon>
        <taxon>Neoptera</taxon>
        <taxon>Endopterygota</taxon>
        <taxon>Hymenoptera</taxon>
        <taxon>Apocrita</taxon>
        <taxon>Aculeata</taxon>
        <taxon>Apoidea</taxon>
        <taxon>Anthophila</taxon>
        <taxon>Apidae</taxon>
        <taxon>Xylocopa</taxon>
        <taxon>Xylocopa</taxon>
    </lineage>
</organism>